<accession>A0AA96ELR1</accession>
<evidence type="ECO:0000313" key="1">
    <source>
        <dbReference type="EMBL" id="WNL49987.1"/>
    </source>
</evidence>
<name>A0AA96ELR1_9VIRU</name>
<sequence length="236" mass="26383">MERLVCVSKTTSFLRQDGGGVSSSSIEPGDFLLSALSSPVKVLAVNKKKAFTLNLGGAAFWENQEIYVYKKPNFGTNREKLFLEERKVDLCLFPQTKILACEYNPKTHSMYRRGVFWGFQETDGEPFSIAKQCAISGEPIPDILIKNSRKTREQALSGILVACPTCLSHPPFTDKLRFSLGLGAWEGTKKTLDDICVGKICSLKEVHPPSFSKEQEVVEILLERDVPLFLQDFTVI</sequence>
<reference evidence="1" key="1">
    <citation type="submission" date="2023-07" db="EMBL/GenBank/DDBJ databases">
        <authorList>
            <person name="Xia Y."/>
        </authorList>
    </citation>
    <scope>NUCLEOTIDE SEQUENCE</scope>
    <source>
        <strain evidence="1">F</strain>
    </source>
</reference>
<gene>
    <name evidence="1" type="ORF">MarFTMF_471</name>
</gene>
<protein>
    <submittedName>
        <fullName evidence="1">Uncharacterized protein</fullName>
    </submittedName>
</protein>
<organism evidence="1">
    <name type="scientific">Marseillevirus sp</name>
    <dbReference type="NCBI Taxonomy" id="2809551"/>
    <lineage>
        <taxon>Viruses</taxon>
        <taxon>Varidnaviria</taxon>
        <taxon>Bamfordvirae</taxon>
        <taxon>Nucleocytoviricota</taxon>
        <taxon>Megaviricetes</taxon>
        <taxon>Pimascovirales</taxon>
        <taxon>Pimascovirales incertae sedis</taxon>
        <taxon>Marseilleviridae</taxon>
        <taxon>Marseillevirus</taxon>
    </lineage>
</organism>
<dbReference type="EMBL" id="OR343188">
    <property type="protein sequence ID" value="WNL49987.1"/>
    <property type="molecule type" value="Genomic_DNA"/>
</dbReference>
<proteinExistence type="predicted"/>